<organism evidence="4">
    <name type="scientific">Fagus sylvatica</name>
    <name type="common">Beechnut</name>
    <dbReference type="NCBI Taxonomy" id="28930"/>
    <lineage>
        <taxon>Eukaryota</taxon>
        <taxon>Viridiplantae</taxon>
        <taxon>Streptophyta</taxon>
        <taxon>Embryophyta</taxon>
        <taxon>Tracheophyta</taxon>
        <taxon>Spermatophyta</taxon>
        <taxon>Magnoliopsida</taxon>
        <taxon>eudicotyledons</taxon>
        <taxon>Gunneridae</taxon>
        <taxon>Pentapetalae</taxon>
        <taxon>rosids</taxon>
        <taxon>fabids</taxon>
        <taxon>Fagales</taxon>
        <taxon>Fagaceae</taxon>
        <taxon>Fagus</taxon>
    </lineage>
</organism>
<dbReference type="GO" id="GO:0006412">
    <property type="term" value="P:translation"/>
    <property type="evidence" value="ECO:0007669"/>
    <property type="project" value="InterPro"/>
</dbReference>
<accession>A0A2N9IPL0</accession>
<gene>
    <name evidence="4" type="ORF">FSB_LOCUS54674</name>
</gene>
<dbReference type="InterPro" id="IPR000271">
    <property type="entry name" value="Ribosomal_bL34"/>
</dbReference>
<sequence length="183" mass="20476">MASKSLVRTGASLVNRFLSNPFVRQNPNPNSNHQIILSQGLDITPKLFPSLSKFENSFHFPQYENDAESLRKVASEGFVYPSGLPSLRFFLPDGDDSSSNEPMILFPKRTFQPSTIRRKRNHGFFARLWTTFTPRWSGVNAPGLPWQLVLAGGQGNQGWEESYCSKNSKGPVQNYGLASLPLV</sequence>
<dbReference type="GO" id="GO:0003735">
    <property type="term" value="F:structural constituent of ribosome"/>
    <property type="evidence" value="ECO:0007669"/>
    <property type="project" value="InterPro"/>
</dbReference>
<name>A0A2N9IPL0_FAGSY</name>
<dbReference type="Pfam" id="PF00468">
    <property type="entry name" value="Ribosomal_L34"/>
    <property type="match status" value="1"/>
</dbReference>
<dbReference type="EMBL" id="OIVN01006165">
    <property type="protein sequence ID" value="SPD26792.1"/>
    <property type="molecule type" value="Genomic_DNA"/>
</dbReference>
<keyword evidence="2" id="KW-0689">Ribosomal protein</keyword>
<dbReference type="PANTHER" id="PTHR14503">
    <property type="entry name" value="MITOCHONDRIAL RIBOSOMAL PROTEIN 34 FAMILY MEMBER"/>
    <property type="match status" value="1"/>
</dbReference>
<reference evidence="4" key="1">
    <citation type="submission" date="2018-02" db="EMBL/GenBank/DDBJ databases">
        <authorList>
            <person name="Cohen D.B."/>
            <person name="Kent A.D."/>
        </authorList>
    </citation>
    <scope>NUCLEOTIDE SEQUENCE</scope>
</reference>
<protein>
    <submittedName>
        <fullName evidence="4">Uncharacterized protein</fullName>
    </submittedName>
</protein>
<proteinExistence type="inferred from homology"/>
<comment type="similarity">
    <text evidence="1">Belongs to the bacterial ribosomal protein bL34 family.</text>
</comment>
<dbReference type="Gene3D" id="1.10.287.3980">
    <property type="match status" value="1"/>
</dbReference>
<dbReference type="AlphaFoldDB" id="A0A2N9IPL0"/>
<evidence type="ECO:0000256" key="2">
    <source>
        <dbReference type="ARBA" id="ARBA00022980"/>
    </source>
</evidence>
<dbReference type="PANTHER" id="PTHR14503:SF12">
    <property type="entry name" value="RIBOSOMAL PROTEIN L34"/>
    <property type="match status" value="1"/>
</dbReference>
<dbReference type="GO" id="GO:0005762">
    <property type="term" value="C:mitochondrial large ribosomal subunit"/>
    <property type="evidence" value="ECO:0007669"/>
    <property type="project" value="TreeGrafter"/>
</dbReference>
<dbReference type="PROSITE" id="PS00784">
    <property type="entry name" value="RIBOSOMAL_L34"/>
    <property type="match status" value="1"/>
</dbReference>
<dbReference type="InterPro" id="IPR020939">
    <property type="entry name" value="Ribosomal_bL34_CS"/>
</dbReference>
<keyword evidence="3" id="KW-0687">Ribonucleoprotein</keyword>
<evidence type="ECO:0000313" key="4">
    <source>
        <dbReference type="EMBL" id="SPD26792.1"/>
    </source>
</evidence>
<evidence type="ECO:0000256" key="1">
    <source>
        <dbReference type="ARBA" id="ARBA00010111"/>
    </source>
</evidence>
<evidence type="ECO:0000256" key="3">
    <source>
        <dbReference type="ARBA" id="ARBA00023274"/>
    </source>
</evidence>